<gene>
    <name evidence="8" type="ORF">F8O05_02120</name>
</gene>
<dbReference type="InterPro" id="IPR041719">
    <property type="entry name" value="Ferritin_prok"/>
</dbReference>
<feature type="domain" description="Ferritin-like diiron" evidence="7">
    <location>
        <begin position="1"/>
        <end position="146"/>
    </location>
</feature>
<keyword evidence="3" id="KW-0560">Oxidoreductase</keyword>
<reference evidence="8 9" key="1">
    <citation type="submission" date="2019-09" db="EMBL/GenBank/DDBJ databases">
        <title>Phylogeny of genus Pseudoclavibacter and closely related genus.</title>
        <authorList>
            <person name="Li Y."/>
        </authorList>
    </citation>
    <scope>NUCLEOTIDE SEQUENCE [LARGE SCALE GENOMIC DNA]</scope>
    <source>
        <strain evidence="8 9">KCTC 13959</strain>
    </source>
</reference>
<dbReference type="GO" id="GO:0006826">
    <property type="term" value="P:iron ion transport"/>
    <property type="evidence" value="ECO:0007669"/>
    <property type="project" value="InterPro"/>
</dbReference>
<dbReference type="Pfam" id="PF00210">
    <property type="entry name" value="Ferritin"/>
    <property type="match status" value="1"/>
</dbReference>
<dbReference type="OrthoDB" id="9801481at2"/>
<dbReference type="GO" id="GO:0006879">
    <property type="term" value="P:intracellular iron ion homeostasis"/>
    <property type="evidence" value="ECO:0007669"/>
    <property type="project" value="UniProtKB-KW"/>
</dbReference>
<evidence type="ECO:0000256" key="3">
    <source>
        <dbReference type="ARBA" id="ARBA00023002"/>
    </source>
</evidence>
<dbReference type="InterPro" id="IPR008331">
    <property type="entry name" value="Ferritin_DPS_dom"/>
</dbReference>
<keyword evidence="2 5" id="KW-0479">Metal-binding</keyword>
<comment type="caution">
    <text evidence="8">The sequence shown here is derived from an EMBL/GenBank/DDBJ whole genome shotgun (WGS) entry which is preliminary data.</text>
</comment>
<evidence type="ECO:0000256" key="2">
    <source>
        <dbReference type="ARBA" id="ARBA00022723"/>
    </source>
</evidence>
<name>A0A7J5BFM4_9MICO</name>
<evidence type="ECO:0000256" key="6">
    <source>
        <dbReference type="RuleBase" id="RU361145"/>
    </source>
</evidence>
<dbReference type="GO" id="GO:0005829">
    <property type="term" value="C:cytosol"/>
    <property type="evidence" value="ECO:0007669"/>
    <property type="project" value="TreeGrafter"/>
</dbReference>
<keyword evidence="9" id="KW-1185">Reference proteome</keyword>
<dbReference type="PANTHER" id="PTHR11431:SF127">
    <property type="entry name" value="BACTERIAL NON-HEME FERRITIN"/>
    <property type="match status" value="1"/>
</dbReference>
<dbReference type="CDD" id="cd01055">
    <property type="entry name" value="Nonheme_Ferritin"/>
    <property type="match status" value="1"/>
</dbReference>
<dbReference type="GO" id="GO:0004322">
    <property type="term" value="F:ferroxidase activity"/>
    <property type="evidence" value="ECO:0007669"/>
    <property type="project" value="TreeGrafter"/>
</dbReference>
<dbReference type="PANTHER" id="PTHR11431">
    <property type="entry name" value="FERRITIN"/>
    <property type="match status" value="1"/>
</dbReference>
<organism evidence="8 9">
    <name type="scientific">Gulosibacter chungangensis</name>
    <dbReference type="NCBI Taxonomy" id="979746"/>
    <lineage>
        <taxon>Bacteria</taxon>
        <taxon>Bacillati</taxon>
        <taxon>Actinomycetota</taxon>
        <taxon>Actinomycetes</taxon>
        <taxon>Micrococcales</taxon>
        <taxon>Microbacteriaceae</taxon>
        <taxon>Gulosibacter</taxon>
    </lineage>
</organism>
<evidence type="ECO:0000259" key="7">
    <source>
        <dbReference type="PROSITE" id="PS50905"/>
    </source>
</evidence>
<dbReference type="PROSITE" id="PS50905">
    <property type="entry name" value="FERRITIN_LIKE"/>
    <property type="match status" value="1"/>
</dbReference>
<dbReference type="GO" id="GO:0008198">
    <property type="term" value="F:ferrous iron binding"/>
    <property type="evidence" value="ECO:0007669"/>
    <property type="project" value="TreeGrafter"/>
</dbReference>
<protein>
    <recommendedName>
        <fullName evidence="6">Ferritin</fullName>
    </recommendedName>
</protein>
<dbReference type="InterPro" id="IPR009078">
    <property type="entry name" value="Ferritin-like_SF"/>
</dbReference>
<dbReference type="GO" id="GO:0008199">
    <property type="term" value="F:ferric iron binding"/>
    <property type="evidence" value="ECO:0007669"/>
    <property type="project" value="InterPro"/>
</dbReference>
<feature type="binding site" evidence="5">
    <location>
        <position position="95"/>
    </location>
    <ligand>
        <name>Fe cation</name>
        <dbReference type="ChEBI" id="CHEBI:24875"/>
        <label>1</label>
    </ligand>
</feature>
<evidence type="ECO:0000313" key="9">
    <source>
        <dbReference type="Proteomes" id="UP000433493"/>
    </source>
</evidence>
<proteinExistence type="predicted"/>
<keyword evidence="1 6" id="KW-0409">Iron storage</keyword>
<dbReference type="EMBL" id="WBKB01000001">
    <property type="protein sequence ID" value="KAB1645073.1"/>
    <property type="molecule type" value="Genomic_DNA"/>
</dbReference>
<dbReference type="InterPro" id="IPR012347">
    <property type="entry name" value="Ferritin-like"/>
</dbReference>
<sequence length="168" mass="18911">MKIDQKYAEAINKQITLEHTASLVYRQLAVDMEAIDLTGFSAWFQAQAEEELEHAAKFTQYLLDRDYHPVLGTVDLPGTTVETALDAFKASLAHEEKVSEAIRNLYRVADEVGDIDSRPMLHWFIDEQVEEESTVSEIIGRIEILDGDGSGLLNLDKELGQRKDSADE</sequence>
<dbReference type="InterPro" id="IPR001519">
    <property type="entry name" value="Ferritin"/>
</dbReference>
<dbReference type="Proteomes" id="UP000433493">
    <property type="component" value="Unassembled WGS sequence"/>
</dbReference>
<dbReference type="AlphaFoldDB" id="A0A7J5BFM4"/>
<dbReference type="SUPFAM" id="SSF47240">
    <property type="entry name" value="Ferritin-like"/>
    <property type="match status" value="1"/>
</dbReference>
<dbReference type="Gene3D" id="1.20.1260.10">
    <property type="match status" value="1"/>
</dbReference>
<dbReference type="InterPro" id="IPR009040">
    <property type="entry name" value="Ferritin-like_diiron"/>
</dbReference>
<evidence type="ECO:0000313" key="8">
    <source>
        <dbReference type="EMBL" id="KAB1645073.1"/>
    </source>
</evidence>
<accession>A0A7J5BFM4</accession>
<feature type="binding site" evidence="5">
    <location>
        <position position="128"/>
    </location>
    <ligand>
        <name>Fe cation</name>
        <dbReference type="ChEBI" id="CHEBI:24875"/>
        <label>1</label>
    </ligand>
</feature>
<evidence type="ECO:0000256" key="5">
    <source>
        <dbReference type="PIRSR" id="PIRSR601519-1"/>
    </source>
</evidence>
<feature type="binding site" evidence="5">
    <location>
        <position position="51"/>
    </location>
    <ligand>
        <name>Fe cation</name>
        <dbReference type="ChEBI" id="CHEBI:24875"/>
        <label>1</label>
    </ligand>
</feature>
<evidence type="ECO:0000256" key="4">
    <source>
        <dbReference type="ARBA" id="ARBA00023004"/>
    </source>
</evidence>
<dbReference type="RefSeq" id="WP_158051083.1">
    <property type="nucleotide sequence ID" value="NZ_WBKB01000001.1"/>
</dbReference>
<feature type="binding site" evidence="5">
    <location>
        <position position="54"/>
    </location>
    <ligand>
        <name>Fe cation</name>
        <dbReference type="ChEBI" id="CHEBI:24875"/>
        <label>1</label>
    </ligand>
</feature>
<keyword evidence="4 5" id="KW-0408">Iron</keyword>
<evidence type="ECO:0000256" key="1">
    <source>
        <dbReference type="ARBA" id="ARBA00022434"/>
    </source>
</evidence>
<feature type="binding site" evidence="5">
    <location>
        <position position="18"/>
    </location>
    <ligand>
        <name>Fe cation</name>
        <dbReference type="ChEBI" id="CHEBI:24875"/>
        <label>1</label>
    </ligand>
</feature>